<gene>
    <name evidence="2" type="ORF">QBC46DRAFT_7056</name>
</gene>
<sequence length="262" mass="29474">MKCRSGIFRPYYFACSSASFQPTNKARDPTLAFLAAHVRFHNVICICVLYPSCPAVRYVALLLPLLLLLLLLLPSQVGPFCRLAGLSTCSAAAAGRVTGHCHRPAEYRRILLCPYTVIKAFLHLTVRIVRYTYKKKKMLESECHLLLSTRSIQHHQPPECPGQNLKRQTTGARIYRQTVKCVHYRNHRKPNLLPSLVKKSHFSPAVNEKALSSFVSYSVVYLESEELACDGPDEVTFLLSSGDGDVGKKRHMSELANRDTEI</sequence>
<comment type="caution">
    <text evidence="2">The sequence shown here is derived from an EMBL/GenBank/DDBJ whole genome shotgun (WGS) entry which is preliminary data.</text>
</comment>
<keyword evidence="1" id="KW-1133">Transmembrane helix</keyword>
<evidence type="ECO:0000256" key="1">
    <source>
        <dbReference type="SAM" id="Phobius"/>
    </source>
</evidence>
<organism evidence="2 3">
    <name type="scientific">Diplogelasinospora grovesii</name>
    <dbReference type="NCBI Taxonomy" id="303347"/>
    <lineage>
        <taxon>Eukaryota</taxon>
        <taxon>Fungi</taxon>
        <taxon>Dikarya</taxon>
        <taxon>Ascomycota</taxon>
        <taxon>Pezizomycotina</taxon>
        <taxon>Sordariomycetes</taxon>
        <taxon>Sordariomycetidae</taxon>
        <taxon>Sordariales</taxon>
        <taxon>Diplogelasinosporaceae</taxon>
        <taxon>Diplogelasinospora</taxon>
    </lineage>
</organism>
<accession>A0AAN6NE37</accession>
<keyword evidence="1" id="KW-0812">Transmembrane</keyword>
<dbReference type="Proteomes" id="UP001303473">
    <property type="component" value="Unassembled WGS sequence"/>
</dbReference>
<name>A0AAN6NE37_9PEZI</name>
<evidence type="ECO:0000313" key="3">
    <source>
        <dbReference type="Proteomes" id="UP001303473"/>
    </source>
</evidence>
<dbReference type="AlphaFoldDB" id="A0AAN6NE37"/>
<evidence type="ECO:0000313" key="2">
    <source>
        <dbReference type="EMBL" id="KAK3944092.1"/>
    </source>
</evidence>
<feature type="transmembrane region" description="Helical" evidence="1">
    <location>
        <begin position="57"/>
        <end position="73"/>
    </location>
</feature>
<proteinExistence type="predicted"/>
<protein>
    <submittedName>
        <fullName evidence="2">Uncharacterized protein</fullName>
    </submittedName>
</protein>
<reference evidence="3" key="1">
    <citation type="journal article" date="2023" name="Mol. Phylogenet. Evol.">
        <title>Genome-scale phylogeny and comparative genomics of the fungal order Sordariales.</title>
        <authorList>
            <person name="Hensen N."/>
            <person name="Bonometti L."/>
            <person name="Westerberg I."/>
            <person name="Brannstrom I.O."/>
            <person name="Guillou S."/>
            <person name="Cros-Aarteil S."/>
            <person name="Calhoun S."/>
            <person name="Haridas S."/>
            <person name="Kuo A."/>
            <person name="Mondo S."/>
            <person name="Pangilinan J."/>
            <person name="Riley R."/>
            <person name="LaButti K."/>
            <person name="Andreopoulos B."/>
            <person name="Lipzen A."/>
            <person name="Chen C."/>
            <person name="Yan M."/>
            <person name="Daum C."/>
            <person name="Ng V."/>
            <person name="Clum A."/>
            <person name="Steindorff A."/>
            <person name="Ohm R.A."/>
            <person name="Martin F."/>
            <person name="Silar P."/>
            <person name="Natvig D.O."/>
            <person name="Lalanne C."/>
            <person name="Gautier V."/>
            <person name="Ament-Velasquez S.L."/>
            <person name="Kruys A."/>
            <person name="Hutchinson M.I."/>
            <person name="Powell A.J."/>
            <person name="Barry K."/>
            <person name="Miller A.N."/>
            <person name="Grigoriev I.V."/>
            <person name="Debuchy R."/>
            <person name="Gladieux P."/>
            <person name="Hiltunen Thoren M."/>
            <person name="Johannesson H."/>
        </authorList>
    </citation>
    <scope>NUCLEOTIDE SEQUENCE [LARGE SCALE GENOMIC DNA]</scope>
    <source>
        <strain evidence="3">CBS 340.73</strain>
    </source>
</reference>
<keyword evidence="3" id="KW-1185">Reference proteome</keyword>
<dbReference type="EMBL" id="MU853761">
    <property type="protein sequence ID" value="KAK3944092.1"/>
    <property type="molecule type" value="Genomic_DNA"/>
</dbReference>
<keyword evidence="1" id="KW-0472">Membrane</keyword>